<dbReference type="EMBL" id="CADEPI010000053">
    <property type="protein sequence ID" value="CAB3370584.1"/>
    <property type="molecule type" value="Genomic_DNA"/>
</dbReference>
<dbReference type="Proteomes" id="UP000494165">
    <property type="component" value="Unassembled WGS sequence"/>
</dbReference>
<dbReference type="InterPro" id="IPR005055">
    <property type="entry name" value="A10/PebIII"/>
</dbReference>
<name>A0A8S1CM28_9INSE</name>
<sequence>MYVPVSPLMICSDAHASAVVVFLDSNYPRHARPPVFSLRPIRACGLLQQDTIIASICINLYPWCGYKRRGASAPVVHSAKMRASFVICACILAVVASVAAAPQNSGRKYNDKYDHIDVDSILRNDRILSSYIKCMLDQGPCTAEGKNLKADLPDALETDCTKCTDSQVNIVRKAARHLMEKRPADWKKLQQKYDPDGAFEPRFSRFLNADNTKA</sequence>
<gene>
    <name evidence="1" type="ORF">CLODIP_2_CD08148</name>
</gene>
<dbReference type="InterPro" id="IPR036682">
    <property type="entry name" value="OS_D_A10/PebIII_sf"/>
</dbReference>
<dbReference type="SUPFAM" id="SSF100910">
    <property type="entry name" value="Chemosensory protein Csp2"/>
    <property type="match status" value="1"/>
</dbReference>
<proteinExistence type="predicted"/>
<dbReference type="OrthoDB" id="8183954at2759"/>
<keyword evidence="2" id="KW-1185">Reference proteome</keyword>
<dbReference type="PANTHER" id="PTHR11257:SF13">
    <property type="entry name" value="GEO07322P1"/>
    <property type="match status" value="1"/>
</dbReference>
<protein>
    <submittedName>
        <fullName evidence="1">Uncharacterized protein</fullName>
    </submittedName>
</protein>
<dbReference type="Gene3D" id="1.10.2080.10">
    <property type="entry name" value="Insect odorant-binding protein A10/Ejaculatory bulb-specific protein 3"/>
    <property type="match status" value="1"/>
</dbReference>
<dbReference type="AlphaFoldDB" id="A0A8S1CM28"/>
<comment type="caution">
    <text evidence="1">The sequence shown here is derived from an EMBL/GenBank/DDBJ whole genome shotgun (WGS) entry which is preliminary data.</text>
</comment>
<evidence type="ECO:0000313" key="1">
    <source>
        <dbReference type="EMBL" id="CAB3370584.1"/>
    </source>
</evidence>
<dbReference type="Pfam" id="PF03392">
    <property type="entry name" value="OS-D"/>
    <property type="match status" value="1"/>
</dbReference>
<accession>A0A8S1CM28</accession>
<evidence type="ECO:0000313" key="2">
    <source>
        <dbReference type="Proteomes" id="UP000494165"/>
    </source>
</evidence>
<reference evidence="1 2" key="1">
    <citation type="submission" date="2020-04" db="EMBL/GenBank/DDBJ databases">
        <authorList>
            <person name="Alioto T."/>
            <person name="Alioto T."/>
            <person name="Gomez Garrido J."/>
        </authorList>
    </citation>
    <scope>NUCLEOTIDE SEQUENCE [LARGE SCALE GENOMIC DNA]</scope>
</reference>
<dbReference type="PANTHER" id="PTHR11257">
    <property type="entry name" value="CHEMOSENSORY PROTEIN-RELATED"/>
    <property type="match status" value="1"/>
</dbReference>
<organism evidence="1 2">
    <name type="scientific">Cloeon dipterum</name>
    <dbReference type="NCBI Taxonomy" id="197152"/>
    <lineage>
        <taxon>Eukaryota</taxon>
        <taxon>Metazoa</taxon>
        <taxon>Ecdysozoa</taxon>
        <taxon>Arthropoda</taxon>
        <taxon>Hexapoda</taxon>
        <taxon>Insecta</taxon>
        <taxon>Pterygota</taxon>
        <taxon>Palaeoptera</taxon>
        <taxon>Ephemeroptera</taxon>
        <taxon>Pisciforma</taxon>
        <taxon>Baetidae</taxon>
        <taxon>Cloeon</taxon>
    </lineage>
</organism>